<dbReference type="InterPro" id="IPR036250">
    <property type="entry name" value="AcylCo_DH-like_C"/>
</dbReference>
<dbReference type="AlphaFoldDB" id="A0AA39UR56"/>
<dbReference type="SUPFAM" id="SSF56645">
    <property type="entry name" value="Acyl-CoA dehydrogenase NM domain-like"/>
    <property type="match status" value="1"/>
</dbReference>
<proteinExistence type="predicted"/>
<dbReference type="GO" id="GO:0003997">
    <property type="term" value="F:acyl-CoA oxidase activity"/>
    <property type="evidence" value="ECO:0007669"/>
    <property type="project" value="InterPro"/>
</dbReference>
<dbReference type="InterPro" id="IPR055060">
    <property type="entry name" value="ACOX_C_alpha1"/>
</dbReference>
<dbReference type="EMBL" id="JAUEPU010000009">
    <property type="protein sequence ID" value="KAK0499273.1"/>
    <property type="molecule type" value="Genomic_DNA"/>
</dbReference>
<accession>A0AA39UR56</accession>
<protein>
    <submittedName>
        <fullName evidence="2">Acyl-CoA dehydrogenase NM domain-like protein</fullName>
    </submittedName>
</protein>
<reference evidence="2" key="1">
    <citation type="submission" date="2023-06" db="EMBL/GenBank/DDBJ databases">
        <authorList>
            <consortium name="Lawrence Berkeley National Laboratory"/>
            <person name="Ahrendt S."/>
            <person name="Sahu N."/>
            <person name="Indic B."/>
            <person name="Wong-Bajracharya J."/>
            <person name="Merenyi Z."/>
            <person name="Ke H.-M."/>
            <person name="Monk M."/>
            <person name="Kocsube S."/>
            <person name="Drula E."/>
            <person name="Lipzen A."/>
            <person name="Balint B."/>
            <person name="Henrissat B."/>
            <person name="Andreopoulos B."/>
            <person name="Martin F.M."/>
            <person name="Harder C.B."/>
            <person name="Rigling D."/>
            <person name="Ford K.L."/>
            <person name="Foster G.D."/>
            <person name="Pangilinan J."/>
            <person name="Papanicolaou A."/>
            <person name="Barry K."/>
            <person name="LaButti K."/>
            <person name="Viragh M."/>
            <person name="Koriabine M."/>
            <person name="Yan M."/>
            <person name="Riley R."/>
            <person name="Champramary S."/>
            <person name="Plett K.L."/>
            <person name="Tsai I.J."/>
            <person name="Slot J."/>
            <person name="Sipos G."/>
            <person name="Plett J."/>
            <person name="Nagy L.G."/>
            <person name="Grigoriev I.V."/>
        </authorList>
    </citation>
    <scope>NUCLEOTIDE SEQUENCE</scope>
    <source>
        <strain evidence="2">HWK02</strain>
    </source>
</reference>
<dbReference type="Gene3D" id="1.20.140.10">
    <property type="entry name" value="Butyryl-CoA Dehydrogenase, subunit A, domain 3"/>
    <property type="match status" value="1"/>
</dbReference>
<comment type="caution">
    <text evidence="2">The sequence shown here is derived from an EMBL/GenBank/DDBJ whole genome shotgun (WGS) entry which is preliminary data.</text>
</comment>
<dbReference type="Proteomes" id="UP001175228">
    <property type="component" value="Unassembled WGS sequence"/>
</dbReference>
<dbReference type="InterPro" id="IPR046373">
    <property type="entry name" value="Acyl-CoA_Oxase/DH_mid-dom_sf"/>
</dbReference>
<dbReference type="InterPro" id="IPR012258">
    <property type="entry name" value="Acyl-CoA_oxidase"/>
</dbReference>
<dbReference type="Pfam" id="PF22924">
    <property type="entry name" value="ACOX_C_alpha1"/>
    <property type="match status" value="1"/>
</dbReference>
<dbReference type="PANTHER" id="PTHR10909:SF382">
    <property type="entry name" value="ACYL-COENZYME A OXIDASE"/>
    <property type="match status" value="1"/>
</dbReference>
<organism evidence="2 3">
    <name type="scientific">Armillaria luteobubalina</name>
    <dbReference type="NCBI Taxonomy" id="153913"/>
    <lineage>
        <taxon>Eukaryota</taxon>
        <taxon>Fungi</taxon>
        <taxon>Dikarya</taxon>
        <taxon>Basidiomycota</taxon>
        <taxon>Agaricomycotina</taxon>
        <taxon>Agaricomycetes</taxon>
        <taxon>Agaricomycetidae</taxon>
        <taxon>Agaricales</taxon>
        <taxon>Marasmiineae</taxon>
        <taxon>Physalacriaceae</taxon>
        <taxon>Armillaria</taxon>
    </lineage>
</organism>
<name>A0AA39UR56_9AGAR</name>
<dbReference type="Gene3D" id="2.40.110.10">
    <property type="entry name" value="Butyryl-CoA Dehydrogenase, subunit A, domain 2"/>
    <property type="match status" value="1"/>
</dbReference>
<dbReference type="GO" id="GO:0005777">
    <property type="term" value="C:peroxisome"/>
    <property type="evidence" value="ECO:0007669"/>
    <property type="project" value="InterPro"/>
</dbReference>
<gene>
    <name evidence="2" type="ORF">EDD18DRAFT_1150581</name>
</gene>
<sequence>MRSTSQLATTPLWQILPENMPLEERVKLTYARCKSVVQHFSTSNSEDVLNVSPRYWEFHSDPILVMDVSVATILTIHFNLCVGTLAMYMDSRPDLRQTIERLLRFEWNGQYCLTELGHGLDVINMETTATLLPTGEFELHTPVAHAAKFMPPTSPSGIPCVSIVHARLFVEGEDRGPKVFLVKLHDGKTMNEGIISKVLSPRGGARPVKHCLTYFRNVCLPASALLGSLDRPKDFRAAFFFNISRVISGTLSMGSLGVSSMRISSYIAAKYSLRRRVVDSCTKQPREIMSFVTQYTLILSAISQTFVLAAFSEKSRELYVLAEDLTLKHFISAIFKTTVMKLTATVTLNLGMRCGAQGLSEVNQLSALNADMRGAAIAEGDILGISIRFAIELLLGRLAPPSTPFPNSLLYKHETGLLTDLRAKLASFPDHRSASAERALLPNCQPLIEAIGLRLAYDAARERILDPTVVDMFVANAIADDPAWFLDNEKLSREKQVEMEVNAVSALLPRLDQLLEQLDVEQYATAPIVSNQRWDRYVQSLETHGAACDSFGAYEHHSKL</sequence>
<dbReference type="PANTHER" id="PTHR10909">
    <property type="entry name" value="ELECTRON TRANSPORT OXIDOREDUCTASE"/>
    <property type="match status" value="1"/>
</dbReference>
<evidence type="ECO:0000313" key="3">
    <source>
        <dbReference type="Proteomes" id="UP001175228"/>
    </source>
</evidence>
<evidence type="ECO:0000259" key="1">
    <source>
        <dbReference type="Pfam" id="PF22924"/>
    </source>
</evidence>
<feature type="domain" description="Acyl-CoA oxidase C-alpha1" evidence="1">
    <location>
        <begin position="261"/>
        <end position="382"/>
    </location>
</feature>
<dbReference type="SUPFAM" id="SSF47203">
    <property type="entry name" value="Acyl-CoA dehydrogenase C-terminal domain-like"/>
    <property type="match status" value="1"/>
</dbReference>
<dbReference type="GO" id="GO:0033540">
    <property type="term" value="P:fatty acid beta-oxidation using acyl-CoA oxidase"/>
    <property type="evidence" value="ECO:0007669"/>
    <property type="project" value="TreeGrafter"/>
</dbReference>
<dbReference type="GO" id="GO:0055088">
    <property type="term" value="P:lipid homeostasis"/>
    <property type="evidence" value="ECO:0007669"/>
    <property type="project" value="TreeGrafter"/>
</dbReference>
<dbReference type="InterPro" id="IPR009100">
    <property type="entry name" value="AcylCoA_DH/oxidase_NM_dom_sf"/>
</dbReference>
<evidence type="ECO:0000313" key="2">
    <source>
        <dbReference type="EMBL" id="KAK0499273.1"/>
    </source>
</evidence>
<keyword evidence="3" id="KW-1185">Reference proteome</keyword>
<dbReference type="GO" id="GO:0071949">
    <property type="term" value="F:FAD binding"/>
    <property type="evidence" value="ECO:0007669"/>
    <property type="project" value="InterPro"/>
</dbReference>
<dbReference type="GO" id="GO:0005504">
    <property type="term" value="F:fatty acid binding"/>
    <property type="evidence" value="ECO:0007669"/>
    <property type="project" value="TreeGrafter"/>
</dbReference>